<name>A0AAT9JA41_9VIRU</name>
<sequence>MTNKKYNGKYDRLPTWKRLLHQNAGFIVMGISVVIIFYAWTLYDQDQEFYSSWSCSKLYGYMVTESNYGYPDHDDLTEAQHLKLHEIYANECTTDEEWQQELDDMKMKH</sequence>
<feature type="transmembrane region" description="Helical" evidence="1">
    <location>
        <begin position="20"/>
        <end position="43"/>
    </location>
</feature>
<accession>A0AAT9JA41</accession>
<keyword evidence="1" id="KW-0472">Membrane</keyword>
<keyword evidence="1" id="KW-1133">Transmembrane helix</keyword>
<evidence type="ECO:0000256" key="1">
    <source>
        <dbReference type="SAM" id="Phobius"/>
    </source>
</evidence>
<evidence type="ECO:0000313" key="2">
    <source>
        <dbReference type="EMBL" id="DBA52045.1"/>
    </source>
</evidence>
<reference evidence="2" key="1">
    <citation type="journal article" date="2024" name="Environ. Microbiol. Rep.">
        <title>Hiding in plain sight: The discovery of complete genomes of 11 hypothetical spindle-shaped viruses that putatively infect mesophilic ammonia-oxidizing archaea.</title>
        <authorList>
            <person name="Ni Y."/>
            <person name="Xu T."/>
            <person name="Yan S."/>
            <person name="Chen L."/>
            <person name="Wang Y."/>
        </authorList>
    </citation>
    <scope>NUCLEOTIDE SEQUENCE</scope>
    <source>
        <strain evidence="2">NMC1</strain>
    </source>
</reference>
<reference evidence="2" key="2">
    <citation type="submission" date="2024-03" db="EMBL/GenBank/DDBJ databases">
        <authorList>
            <person name="Ni Y."/>
            <person name="Xu T."/>
            <person name="Yan S."/>
            <person name="Chen L."/>
            <person name="Wang Y."/>
        </authorList>
    </citation>
    <scope>NUCLEOTIDE SEQUENCE</scope>
    <source>
        <strain evidence="2">NMC1</strain>
    </source>
</reference>
<keyword evidence="1" id="KW-0812">Transmembrane</keyword>
<organism evidence="2">
    <name type="scientific">Nitrosopumilaceae spindle-shaped virus</name>
    <dbReference type="NCBI Taxonomy" id="3065433"/>
    <lineage>
        <taxon>Viruses</taxon>
    </lineage>
</organism>
<dbReference type="EMBL" id="BK067789">
    <property type="protein sequence ID" value="DBA52045.1"/>
    <property type="molecule type" value="Genomic_DNA"/>
</dbReference>
<proteinExistence type="predicted"/>
<protein>
    <submittedName>
        <fullName evidence="2">ORF6</fullName>
    </submittedName>
</protein>